<dbReference type="CDD" id="cd03382">
    <property type="entry name" value="PAP2_dolichyldiphosphatase"/>
    <property type="match status" value="1"/>
</dbReference>
<proteinExistence type="predicted"/>
<name>A0A165ELF5_9APHY</name>
<dbReference type="InterPro" id="IPR000326">
    <property type="entry name" value="PAP2/HPO"/>
</dbReference>
<feature type="transmembrane region" description="Helical" evidence="6">
    <location>
        <begin position="132"/>
        <end position="152"/>
    </location>
</feature>
<dbReference type="Proteomes" id="UP000076871">
    <property type="component" value="Unassembled WGS sequence"/>
</dbReference>
<keyword evidence="4 6" id="KW-1133">Transmembrane helix</keyword>
<keyword evidence="3" id="KW-0378">Hydrolase</keyword>
<protein>
    <submittedName>
        <fullName evidence="8">PAP2-domain-containing protein</fullName>
    </submittedName>
</protein>
<dbReference type="InParanoid" id="A0A165ELF5"/>
<reference evidence="8 9" key="1">
    <citation type="journal article" date="2016" name="Mol. Biol. Evol.">
        <title>Comparative Genomics of Early-Diverging Mushroom-Forming Fungi Provides Insights into the Origins of Lignocellulose Decay Capabilities.</title>
        <authorList>
            <person name="Nagy L.G."/>
            <person name="Riley R."/>
            <person name="Tritt A."/>
            <person name="Adam C."/>
            <person name="Daum C."/>
            <person name="Floudas D."/>
            <person name="Sun H."/>
            <person name="Yadav J.S."/>
            <person name="Pangilinan J."/>
            <person name="Larsson K.H."/>
            <person name="Matsuura K."/>
            <person name="Barry K."/>
            <person name="Labutti K."/>
            <person name="Kuo R."/>
            <person name="Ohm R.A."/>
            <person name="Bhattacharya S.S."/>
            <person name="Shirouzu T."/>
            <person name="Yoshinaga Y."/>
            <person name="Martin F.M."/>
            <person name="Grigoriev I.V."/>
            <person name="Hibbett D.S."/>
        </authorList>
    </citation>
    <scope>NUCLEOTIDE SEQUENCE [LARGE SCALE GENOMIC DNA]</scope>
    <source>
        <strain evidence="8 9">93-53</strain>
    </source>
</reference>
<feature type="transmembrane region" description="Helical" evidence="6">
    <location>
        <begin position="158"/>
        <end position="176"/>
    </location>
</feature>
<feature type="domain" description="Phosphatidic acid phosphatase type 2/haloperoxidase" evidence="7">
    <location>
        <begin position="55"/>
        <end position="173"/>
    </location>
</feature>
<evidence type="ECO:0000313" key="9">
    <source>
        <dbReference type="Proteomes" id="UP000076871"/>
    </source>
</evidence>
<keyword evidence="9" id="KW-1185">Reference proteome</keyword>
<evidence type="ECO:0000256" key="2">
    <source>
        <dbReference type="ARBA" id="ARBA00022692"/>
    </source>
</evidence>
<dbReference type="OrthoDB" id="302705at2759"/>
<keyword evidence="2 6" id="KW-0812">Transmembrane</keyword>
<dbReference type="SMART" id="SM00014">
    <property type="entry name" value="acidPPc"/>
    <property type="match status" value="1"/>
</dbReference>
<dbReference type="AlphaFoldDB" id="A0A165ELF5"/>
<dbReference type="SUPFAM" id="SSF48317">
    <property type="entry name" value="Acid phosphatase/Vanadium-dependent haloperoxidase"/>
    <property type="match status" value="1"/>
</dbReference>
<gene>
    <name evidence="8" type="ORF">LAESUDRAFT_725218</name>
</gene>
<sequence>MSEAAVAPRAALDLTYVLYDESSLVSHVLALLTLSPILLNPAYAVLAVQTRELLFIEMWAGQMFCEGLNWALKHIIREERPNHNLGPGFGFPSSHSQWMGYFAAFVLCHFTFRHRFVPMGSRLLDIARKSILHVGVVAWAALVAYSRYYLSYHTPHQVIWGSLIGALFGVIYYALVEYIPTRKPSSIMGKARIALLSNPVCTWLRIRDGWSVWSDGGMEVQWHRWREEWDGHRSEDNHARSGIKQE</sequence>
<accession>A0A165ELF5</accession>
<feature type="transmembrane region" description="Helical" evidence="6">
    <location>
        <begin position="24"/>
        <end position="46"/>
    </location>
</feature>
<evidence type="ECO:0000259" key="7">
    <source>
        <dbReference type="SMART" id="SM00014"/>
    </source>
</evidence>
<dbReference type="InterPro" id="IPR036938">
    <property type="entry name" value="PAP2/HPO_sf"/>
</dbReference>
<keyword evidence="5 6" id="KW-0472">Membrane</keyword>
<evidence type="ECO:0000256" key="1">
    <source>
        <dbReference type="ARBA" id="ARBA00004141"/>
    </source>
</evidence>
<dbReference type="PANTHER" id="PTHR14969">
    <property type="entry name" value="SPHINGOSINE-1-PHOSPHATE PHOSPHOHYDROLASE"/>
    <property type="match status" value="1"/>
</dbReference>
<dbReference type="PANTHER" id="PTHR14969:SF13">
    <property type="entry name" value="AT30094P"/>
    <property type="match status" value="1"/>
</dbReference>
<dbReference type="EMBL" id="KV427620">
    <property type="protein sequence ID" value="KZT07304.1"/>
    <property type="molecule type" value="Genomic_DNA"/>
</dbReference>
<dbReference type="UniPathway" id="UPA00378"/>
<evidence type="ECO:0000256" key="3">
    <source>
        <dbReference type="ARBA" id="ARBA00022801"/>
    </source>
</evidence>
<evidence type="ECO:0000256" key="4">
    <source>
        <dbReference type="ARBA" id="ARBA00022989"/>
    </source>
</evidence>
<dbReference type="STRING" id="1314785.A0A165ELF5"/>
<dbReference type="RefSeq" id="XP_040765044.1">
    <property type="nucleotide sequence ID" value="XM_040908780.1"/>
</dbReference>
<dbReference type="InterPro" id="IPR039667">
    <property type="entry name" value="Dolichyldiphosphatase_PAP2"/>
</dbReference>
<dbReference type="GeneID" id="63825809"/>
<evidence type="ECO:0000313" key="8">
    <source>
        <dbReference type="EMBL" id="KZT07304.1"/>
    </source>
</evidence>
<dbReference type="GO" id="GO:0042392">
    <property type="term" value="F:sphingosine-1-phosphate phosphatase activity"/>
    <property type="evidence" value="ECO:0007669"/>
    <property type="project" value="TreeGrafter"/>
</dbReference>
<feature type="transmembrane region" description="Helical" evidence="6">
    <location>
        <begin position="96"/>
        <end position="112"/>
    </location>
</feature>
<evidence type="ECO:0000256" key="6">
    <source>
        <dbReference type="SAM" id="Phobius"/>
    </source>
</evidence>
<evidence type="ECO:0000256" key="5">
    <source>
        <dbReference type="ARBA" id="ARBA00023136"/>
    </source>
</evidence>
<organism evidence="8 9">
    <name type="scientific">Laetiporus sulphureus 93-53</name>
    <dbReference type="NCBI Taxonomy" id="1314785"/>
    <lineage>
        <taxon>Eukaryota</taxon>
        <taxon>Fungi</taxon>
        <taxon>Dikarya</taxon>
        <taxon>Basidiomycota</taxon>
        <taxon>Agaricomycotina</taxon>
        <taxon>Agaricomycetes</taxon>
        <taxon>Polyporales</taxon>
        <taxon>Laetiporus</taxon>
    </lineage>
</organism>
<dbReference type="Gene3D" id="1.20.144.10">
    <property type="entry name" value="Phosphatidic acid phosphatase type 2/haloperoxidase"/>
    <property type="match status" value="1"/>
</dbReference>
<dbReference type="GO" id="GO:0016020">
    <property type="term" value="C:membrane"/>
    <property type="evidence" value="ECO:0007669"/>
    <property type="project" value="UniProtKB-SubCell"/>
</dbReference>
<comment type="subcellular location">
    <subcellularLocation>
        <location evidence="1">Membrane</location>
        <topology evidence="1">Multi-pass membrane protein</topology>
    </subcellularLocation>
</comment>
<dbReference type="Pfam" id="PF01569">
    <property type="entry name" value="PAP2"/>
    <property type="match status" value="1"/>
</dbReference>